<dbReference type="GO" id="GO:0016491">
    <property type="term" value="F:oxidoreductase activity"/>
    <property type="evidence" value="ECO:0007669"/>
    <property type="project" value="InterPro"/>
</dbReference>
<dbReference type="InterPro" id="IPR039374">
    <property type="entry name" value="SIP_fam"/>
</dbReference>
<dbReference type="RefSeq" id="WP_183312175.1">
    <property type="nucleotide sequence ID" value="NZ_JACIEW010000008.1"/>
</dbReference>
<dbReference type="PANTHER" id="PTHR30157:SF0">
    <property type="entry name" value="NADPH-DEPENDENT FERRIC-CHELATE REDUCTASE"/>
    <property type="match status" value="1"/>
</dbReference>
<dbReference type="SUPFAM" id="SSF63380">
    <property type="entry name" value="Riboflavin synthase domain-like"/>
    <property type="match status" value="1"/>
</dbReference>
<name>A0A7W6NC91_9HYPH</name>
<evidence type="ECO:0000313" key="4">
    <source>
        <dbReference type="Proteomes" id="UP000547011"/>
    </source>
</evidence>
<dbReference type="SUPFAM" id="SSF52343">
    <property type="entry name" value="Ferredoxin reductase-like, C-terminal NADP-linked domain"/>
    <property type="match status" value="1"/>
</dbReference>
<dbReference type="InterPro" id="IPR039261">
    <property type="entry name" value="FNR_nucleotide-bd"/>
</dbReference>
<dbReference type="InterPro" id="IPR017938">
    <property type="entry name" value="Riboflavin_synthase-like_b-brl"/>
</dbReference>
<dbReference type="Gene3D" id="2.40.30.10">
    <property type="entry name" value="Translation factors"/>
    <property type="match status" value="1"/>
</dbReference>
<sequence length="269" mass="29246">MPETAANARAIQRVRHDTRLRLLTVSAIAEVTPLMRRIRLEGDMTGFVSPGYADHIKAFFFSEGTPEQLPPVGPNGAQFPPGTKREMRDYTPRYWSVEKGWIDLDFVLHGDGPASGWAASAQIGDTLVIGGPRGSQIVPLAFDWYLLAGDETALPAIGRRIEELPPGTPVLAVIEVESKAEEQQFDTEAELTLVYVHRNGAAAGTTSLVRDAIAAASFPPGKAYAYIAGEVNMARAVKTHLLDSRGFNPEWVKAAGYWHLGVADAQEDH</sequence>
<comment type="similarity">
    <text evidence="1">Belongs to the SIP oxidoreductase family.</text>
</comment>
<evidence type="ECO:0000259" key="2">
    <source>
        <dbReference type="PROSITE" id="PS51384"/>
    </source>
</evidence>
<dbReference type="InterPro" id="IPR017927">
    <property type="entry name" value="FAD-bd_FR_type"/>
</dbReference>
<reference evidence="3 4" key="1">
    <citation type="submission" date="2020-08" db="EMBL/GenBank/DDBJ databases">
        <title>Genomic Encyclopedia of Type Strains, Phase IV (KMG-IV): sequencing the most valuable type-strain genomes for metagenomic binning, comparative biology and taxonomic classification.</title>
        <authorList>
            <person name="Goeker M."/>
        </authorList>
    </citation>
    <scope>NUCLEOTIDE SEQUENCE [LARGE SCALE GENOMIC DNA]</scope>
    <source>
        <strain evidence="3 4">DSM 23447</strain>
    </source>
</reference>
<dbReference type="Pfam" id="PF08021">
    <property type="entry name" value="FAD_binding_9"/>
    <property type="match status" value="1"/>
</dbReference>
<dbReference type="Gene3D" id="3.40.50.80">
    <property type="entry name" value="Nucleotide-binding domain of ferredoxin-NADP reductase (FNR) module"/>
    <property type="match status" value="1"/>
</dbReference>
<dbReference type="PROSITE" id="PS51384">
    <property type="entry name" value="FAD_FR"/>
    <property type="match status" value="1"/>
</dbReference>
<dbReference type="PANTHER" id="PTHR30157">
    <property type="entry name" value="FERRIC REDUCTASE, NADPH-DEPENDENT"/>
    <property type="match status" value="1"/>
</dbReference>
<dbReference type="Proteomes" id="UP000547011">
    <property type="component" value="Unassembled WGS sequence"/>
</dbReference>
<feature type="domain" description="FAD-binding FR-type" evidence="2">
    <location>
        <begin position="18"/>
        <end position="139"/>
    </location>
</feature>
<gene>
    <name evidence="3" type="ORF">GGR20_003039</name>
</gene>
<accession>A0A7W6NC91</accession>
<dbReference type="Pfam" id="PF04954">
    <property type="entry name" value="SIP"/>
    <property type="match status" value="1"/>
</dbReference>
<proteinExistence type="inferred from homology"/>
<dbReference type="InterPro" id="IPR013113">
    <property type="entry name" value="SIP_FAD-bd"/>
</dbReference>
<keyword evidence="4" id="KW-1185">Reference proteome</keyword>
<evidence type="ECO:0000256" key="1">
    <source>
        <dbReference type="ARBA" id="ARBA00035644"/>
    </source>
</evidence>
<dbReference type="EMBL" id="JACIEW010000008">
    <property type="protein sequence ID" value="MBB4053379.1"/>
    <property type="molecule type" value="Genomic_DNA"/>
</dbReference>
<dbReference type="InterPro" id="IPR007037">
    <property type="entry name" value="SIP_rossman_dom"/>
</dbReference>
<comment type="caution">
    <text evidence="3">The sequence shown here is derived from an EMBL/GenBank/DDBJ whole genome shotgun (WGS) entry which is preliminary data.</text>
</comment>
<evidence type="ECO:0000313" key="3">
    <source>
        <dbReference type="EMBL" id="MBB4053379.1"/>
    </source>
</evidence>
<protein>
    <submittedName>
        <fullName evidence="3">NADPH-dependent ferric siderophore reductase</fullName>
    </submittedName>
</protein>
<dbReference type="AlphaFoldDB" id="A0A7W6NC91"/>
<dbReference type="CDD" id="cd06193">
    <property type="entry name" value="siderophore_interacting"/>
    <property type="match status" value="1"/>
</dbReference>
<organism evidence="3 4">
    <name type="scientific">Devosia subaequoris</name>
    <dbReference type="NCBI Taxonomy" id="395930"/>
    <lineage>
        <taxon>Bacteria</taxon>
        <taxon>Pseudomonadati</taxon>
        <taxon>Pseudomonadota</taxon>
        <taxon>Alphaproteobacteria</taxon>
        <taxon>Hyphomicrobiales</taxon>
        <taxon>Devosiaceae</taxon>
        <taxon>Devosia</taxon>
    </lineage>
</organism>